<dbReference type="SUPFAM" id="SSF48264">
    <property type="entry name" value="Cytochrome P450"/>
    <property type="match status" value="1"/>
</dbReference>
<evidence type="ECO:0000256" key="9">
    <source>
        <dbReference type="RuleBase" id="RU000461"/>
    </source>
</evidence>
<dbReference type="GO" id="GO:0020037">
    <property type="term" value="F:heme binding"/>
    <property type="evidence" value="ECO:0007669"/>
    <property type="project" value="InterPro"/>
</dbReference>
<keyword evidence="12" id="KW-1185">Reference proteome</keyword>
<evidence type="ECO:0000256" key="4">
    <source>
        <dbReference type="ARBA" id="ARBA00022723"/>
    </source>
</evidence>
<sequence>MNWLWLLTYRISVCIYRVWLHPLAKVPGPPLLAASYVPFLWHESIRGKWNTRIAKLHAKYGPIVRIGPNHLAVEPSLAWPHIFANRPGKPEYPKQLAFYGPEGRHSLIGAPTTHVHRSQRKLLARGFNEAAIISQEPVIAQQIDLLMARLSEHASRAQPLDMVKWFRFTTFDVIGALTFGHSFGCLESQKYHPLASVAFDAIRQNSWRRILTAYTKFEIPDFVMSNIPFFAKFGRVFKGAKLRAKERISLGKLGQYGRPDFFTYLLQEPQPGDSPITERELYSNSFLLVMAGSDTTATALSGLIFYLSHNPEIYKLLRDEIEAEFAAESEVSFRRCASLSFLNACIYETLRLYPPAPEVPPRVSPGDVLDGYPIPKGTSISVYLTPTFHNSKHFADADMFCPQRWLPSHHTLYDSRFSKDNLSILKPFSYGPRDCLGQNLAFSEIRLIISRMFLRFDFEALPGQKDWQQKQRMFIVWEKSPLYIQLRQR</sequence>
<dbReference type="PROSITE" id="PS00086">
    <property type="entry name" value="CYTOCHROME_P450"/>
    <property type="match status" value="1"/>
</dbReference>
<evidence type="ECO:0008006" key="13">
    <source>
        <dbReference type="Google" id="ProtNLM"/>
    </source>
</evidence>
<dbReference type="InterPro" id="IPR001128">
    <property type="entry name" value="Cyt_P450"/>
</dbReference>
<keyword evidence="6 8" id="KW-0408">Iron</keyword>
<dbReference type="PANTHER" id="PTHR24305:SF29">
    <property type="entry name" value="BENZOATE-PARA-HYDROXYLASE"/>
    <property type="match status" value="1"/>
</dbReference>
<comment type="cofactor">
    <cofactor evidence="1 8">
        <name>heme</name>
        <dbReference type="ChEBI" id="CHEBI:30413"/>
    </cofactor>
</comment>
<dbReference type="GO" id="GO:0005506">
    <property type="term" value="F:iron ion binding"/>
    <property type="evidence" value="ECO:0007669"/>
    <property type="project" value="InterPro"/>
</dbReference>
<dbReference type="Pfam" id="PF00067">
    <property type="entry name" value="p450"/>
    <property type="match status" value="1"/>
</dbReference>
<proteinExistence type="inferred from homology"/>
<feature type="binding site" description="axial binding residue" evidence="8">
    <location>
        <position position="435"/>
    </location>
    <ligand>
        <name>heme</name>
        <dbReference type="ChEBI" id="CHEBI:30413"/>
    </ligand>
    <ligandPart>
        <name>Fe</name>
        <dbReference type="ChEBI" id="CHEBI:18248"/>
    </ligandPart>
</feature>
<evidence type="ECO:0000256" key="2">
    <source>
        <dbReference type="ARBA" id="ARBA00010617"/>
    </source>
</evidence>
<dbReference type="InterPro" id="IPR036396">
    <property type="entry name" value="Cyt_P450_sf"/>
</dbReference>
<feature type="chain" id="PRO_5013265294" description="Cytochrome P450" evidence="10">
    <location>
        <begin position="21"/>
        <end position="489"/>
    </location>
</feature>
<evidence type="ECO:0000313" key="12">
    <source>
        <dbReference type="Proteomes" id="UP000226192"/>
    </source>
</evidence>
<evidence type="ECO:0000256" key="3">
    <source>
        <dbReference type="ARBA" id="ARBA00022617"/>
    </source>
</evidence>
<comment type="caution">
    <text evidence="11">The sequence shown here is derived from an EMBL/GenBank/DDBJ whole genome shotgun (WGS) entry which is preliminary data.</text>
</comment>
<dbReference type="EMBL" id="NJET01000015">
    <property type="protein sequence ID" value="PHH65694.1"/>
    <property type="molecule type" value="Genomic_DNA"/>
</dbReference>
<evidence type="ECO:0000256" key="6">
    <source>
        <dbReference type="ARBA" id="ARBA00023004"/>
    </source>
</evidence>
<dbReference type="Gene3D" id="1.10.630.10">
    <property type="entry name" value="Cytochrome P450"/>
    <property type="match status" value="1"/>
</dbReference>
<feature type="signal peptide" evidence="10">
    <location>
        <begin position="1"/>
        <end position="20"/>
    </location>
</feature>
<keyword evidence="7 9" id="KW-0503">Monooxygenase</keyword>
<accession>A0A2C5YFE1</accession>
<dbReference type="CDD" id="cd11058">
    <property type="entry name" value="CYP60B-like"/>
    <property type="match status" value="1"/>
</dbReference>
<keyword evidence="5 9" id="KW-0560">Oxidoreductase</keyword>
<dbReference type="GO" id="GO:0004497">
    <property type="term" value="F:monooxygenase activity"/>
    <property type="evidence" value="ECO:0007669"/>
    <property type="project" value="UniProtKB-KW"/>
</dbReference>
<keyword evidence="4 8" id="KW-0479">Metal-binding</keyword>
<dbReference type="PRINTS" id="PR00463">
    <property type="entry name" value="EP450I"/>
</dbReference>
<dbReference type="GO" id="GO:0016705">
    <property type="term" value="F:oxidoreductase activity, acting on paired donors, with incorporation or reduction of molecular oxygen"/>
    <property type="evidence" value="ECO:0007669"/>
    <property type="project" value="InterPro"/>
</dbReference>
<keyword evidence="3 8" id="KW-0349">Heme</keyword>
<dbReference type="Proteomes" id="UP000226192">
    <property type="component" value="Unassembled WGS sequence"/>
</dbReference>
<evidence type="ECO:0000256" key="10">
    <source>
        <dbReference type="SAM" id="SignalP"/>
    </source>
</evidence>
<dbReference type="PANTHER" id="PTHR24305">
    <property type="entry name" value="CYTOCHROME P450"/>
    <property type="match status" value="1"/>
</dbReference>
<evidence type="ECO:0000256" key="8">
    <source>
        <dbReference type="PIRSR" id="PIRSR602401-1"/>
    </source>
</evidence>
<reference evidence="11 12" key="1">
    <citation type="submission" date="2017-06" db="EMBL/GenBank/DDBJ databases">
        <title>Ant-infecting Ophiocordyceps genomes reveal a high diversity of potential behavioral manipulation genes and a possible major role for enterotoxins.</title>
        <authorList>
            <person name="De Bekker C."/>
            <person name="Evans H.C."/>
            <person name="Brachmann A."/>
            <person name="Hughes D.P."/>
        </authorList>
    </citation>
    <scope>NUCLEOTIDE SEQUENCE [LARGE SCALE GENOMIC DNA]</scope>
    <source>
        <strain evidence="11 12">Map64</strain>
    </source>
</reference>
<organism evidence="11 12">
    <name type="scientific">Ophiocordyceps australis</name>
    <dbReference type="NCBI Taxonomy" id="1399860"/>
    <lineage>
        <taxon>Eukaryota</taxon>
        <taxon>Fungi</taxon>
        <taxon>Dikarya</taxon>
        <taxon>Ascomycota</taxon>
        <taxon>Pezizomycotina</taxon>
        <taxon>Sordariomycetes</taxon>
        <taxon>Hypocreomycetidae</taxon>
        <taxon>Hypocreales</taxon>
        <taxon>Ophiocordycipitaceae</taxon>
        <taxon>Ophiocordyceps</taxon>
    </lineage>
</organism>
<evidence type="ECO:0000256" key="1">
    <source>
        <dbReference type="ARBA" id="ARBA00001971"/>
    </source>
</evidence>
<dbReference type="AlphaFoldDB" id="A0A2C5YFE1"/>
<evidence type="ECO:0000256" key="7">
    <source>
        <dbReference type="ARBA" id="ARBA00023033"/>
    </source>
</evidence>
<evidence type="ECO:0000256" key="5">
    <source>
        <dbReference type="ARBA" id="ARBA00023002"/>
    </source>
</evidence>
<dbReference type="InterPro" id="IPR050121">
    <property type="entry name" value="Cytochrome_P450_monoxygenase"/>
</dbReference>
<protein>
    <recommendedName>
        <fullName evidence="13">Cytochrome P450</fullName>
    </recommendedName>
</protein>
<evidence type="ECO:0000313" key="11">
    <source>
        <dbReference type="EMBL" id="PHH65694.1"/>
    </source>
</evidence>
<comment type="similarity">
    <text evidence="2 9">Belongs to the cytochrome P450 family.</text>
</comment>
<dbReference type="PRINTS" id="PR00385">
    <property type="entry name" value="P450"/>
</dbReference>
<dbReference type="InterPro" id="IPR017972">
    <property type="entry name" value="Cyt_P450_CS"/>
</dbReference>
<dbReference type="InterPro" id="IPR002401">
    <property type="entry name" value="Cyt_P450_E_grp-I"/>
</dbReference>
<dbReference type="STRING" id="1399860.A0A2C5YFE1"/>
<dbReference type="OrthoDB" id="4916200at2759"/>
<keyword evidence="10" id="KW-0732">Signal</keyword>
<gene>
    <name evidence="11" type="ORF">CDD81_1780</name>
</gene>
<name>A0A2C5YFE1_9HYPO</name>